<sequence length="134" mass="14487">MRSYVNMRSLLLGLLLVVPHSLAAGPSSYVCQITDFKIPGANTRNREWVGETAMETTVAIDRGTGRVIHPVIGNTSFNSVTLLNEGSASWGFKALADSGEGGHIHYYEVHEYDEGAVKPFLAVAAGIVFFGECR</sequence>
<dbReference type="Proteomes" id="UP000202922">
    <property type="component" value="Unassembled WGS sequence"/>
</dbReference>
<organism evidence="2 3">
    <name type="scientific">Actibacterium lipolyticum</name>
    <dbReference type="NCBI Taxonomy" id="1524263"/>
    <lineage>
        <taxon>Bacteria</taxon>
        <taxon>Pseudomonadati</taxon>
        <taxon>Pseudomonadota</taxon>
        <taxon>Alphaproteobacteria</taxon>
        <taxon>Rhodobacterales</taxon>
        <taxon>Roseobacteraceae</taxon>
        <taxon>Actibacterium</taxon>
    </lineage>
</organism>
<feature type="signal peptide" evidence="1">
    <location>
        <begin position="1"/>
        <end position="23"/>
    </location>
</feature>
<evidence type="ECO:0000313" key="3">
    <source>
        <dbReference type="Proteomes" id="UP000202922"/>
    </source>
</evidence>
<dbReference type="EMBL" id="FXYE01000006">
    <property type="protein sequence ID" value="SMX51274.1"/>
    <property type="molecule type" value="Genomic_DNA"/>
</dbReference>
<feature type="chain" id="PRO_5012692255" evidence="1">
    <location>
        <begin position="24"/>
        <end position="134"/>
    </location>
</feature>
<keyword evidence="1" id="KW-0732">Signal</keyword>
<accession>A0A238L868</accession>
<dbReference type="OrthoDB" id="6710906at2"/>
<keyword evidence="3" id="KW-1185">Reference proteome</keyword>
<protein>
    <submittedName>
        <fullName evidence="2">Uncharacterized protein</fullName>
    </submittedName>
</protein>
<dbReference type="RefSeq" id="WP_141137923.1">
    <property type="nucleotide sequence ID" value="NZ_FXYE01000006.1"/>
</dbReference>
<dbReference type="AlphaFoldDB" id="A0A238L868"/>
<proteinExistence type="predicted"/>
<name>A0A238L868_9RHOB</name>
<evidence type="ECO:0000256" key="1">
    <source>
        <dbReference type="SAM" id="SignalP"/>
    </source>
</evidence>
<gene>
    <name evidence="2" type="ORF">COL8621_03805</name>
</gene>
<evidence type="ECO:0000313" key="2">
    <source>
        <dbReference type="EMBL" id="SMX51274.1"/>
    </source>
</evidence>
<reference evidence="3" key="1">
    <citation type="submission" date="2017-05" db="EMBL/GenBank/DDBJ databases">
        <authorList>
            <person name="Rodrigo-Torres L."/>
            <person name="Arahal R. D."/>
            <person name="Lucena T."/>
        </authorList>
    </citation>
    <scope>NUCLEOTIDE SEQUENCE [LARGE SCALE GENOMIC DNA]</scope>
    <source>
        <strain evidence="3">CECT 8621</strain>
    </source>
</reference>